<dbReference type="InterPro" id="IPR042100">
    <property type="entry name" value="Bug_dom1"/>
</dbReference>
<feature type="signal peptide" evidence="2">
    <location>
        <begin position="1"/>
        <end position="22"/>
    </location>
</feature>
<comment type="similarity">
    <text evidence="1">Belongs to the UPF0065 (bug) family.</text>
</comment>
<dbReference type="EMBL" id="JAAEDL010000016">
    <property type="protein sequence ID" value="MBR0682087.1"/>
    <property type="molecule type" value="Genomic_DNA"/>
</dbReference>
<proteinExistence type="inferred from homology"/>
<dbReference type="PANTHER" id="PTHR42928:SF5">
    <property type="entry name" value="BLR1237 PROTEIN"/>
    <property type="match status" value="1"/>
</dbReference>
<dbReference type="Gene3D" id="3.40.190.150">
    <property type="entry name" value="Bordetella uptake gene, domain 1"/>
    <property type="match status" value="1"/>
</dbReference>
<evidence type="ECO:0000256" key="1">
    <source>
        <dbReference type="ARBA" id="ARBA00006987"/>
    </source>
</evidence>
<evidence type="ECO:0000313" key="3">
    <source>
        <dbReference type="EMBL" id="MBR0682087.1"/>
    </source>
</evidence>
<dbReference type="PIRSF" id="PIRSF017082">
    <property type="entry name" value="YflP"/>
    <property type="match status" value="1"/>
</dbReference>
<sequence>MRGIGRRTFLAAALGAPAVARAQDAAWPARPVTVVTGYAAGGLSDVVARAVAERMAADLGQPVVVENRTGAAASIAAAHVVRARPDGYTLLLGTSTLAINPTLQPSLPPQDPLRELAPVAQTYDTPFVLLVNAELPARDLAGFLAYARARPGEVMVAHSGTGSVNHLLTEMVQRAAGLRFGQVPYRGAPPALLDLKAGRVQATFATLSDAQPQLEDGRLRLLAVSSRERIAAIPAVPTVQETLPGVHAAFWQAMFAPAGTPAPVIARLAASLRAATGAPEFRALWGPRGVVIASGGPEELRRMLASEIESWGRLIREAGIRAD</sequence>
<organism evidence="3 4">
    <name type="scientific">Neoroseomonas eburnea</name>
    <dbReference type="NCBI Taxonomy" id="1346889"/>
    <lineage>
        <taxon>Bacteria</taxon>
        <taxon>Pseudomonadati</taxon>
        <taxon>Pseudomonadota</taxon>
        <taxon>Alphaproteobacteria</taxon>
        <taxon>Acetobacterales</taxon>
        <taxon>Acetobacteraceae</taxon>
        <taxon>Neoroseomonas</taxon>
    </lineage>
</organism>
<keyword evidence="2" id="KW-0732">Signal</keyword>
<reference evidence="3" key="2">
    <citation type="journal article" date="2021" name="Syst. Appl. Microbiol.">
        <title>Roseomonas hellenica sp. nov., isolated from roots of wild-growing Alkanna tinctoria.</title>
        <authorList>
            <person name="Rat A."/>
            <person name="Naranjo H.D."/>
            <person name="Lebbe L."/>
            <person name="Cnockaert M."/>
            <person name="Krigas N."/>
            <person name="Grigoriadou K."/>
            <person name="Maloupa E."/>
            <person name="Willems A."/>
        </authorList>
    </citation>
    <scope>NUCLEOTIDE SEQUENCE</scope>
    <source>
        <strain evidence="3">LMG 31228</strain>
    </source>
</reference>
<dbReference type="Gene3D" id="3.40.190.10">
    <property type="entry name" value="Periplasmic binding protein-like II"/>
    <property type="match status" value="1"/>
</dbReference>
<evidence type="ECO:0000256" key="2">
    <source>
        <dbReference type="SAM" id="SignalP"/>
    </source>
</evidence>
<dbReference type="InterPro" id="IPR005064">
    <property type="entry name" value="BUG"/>
</dbReference>
<dbReference type="SUPFAM" id="SSF53850">
    <property type="entry name" value="Periplasmic binding protein-like II"/>
    <property type="match status" value="1"/>
</dbReference>
<dbReference type="RefSeq" id="WP_211847622.1">
    <property type="nucleotide sequence ID" value="NZ_JAAEDL010000016.1"/>
</dbReference>
<dbReference type="Proteomes" id="UP001138709">
    <property type="component" value="Unassembled WGS sequence"/>
</dbReference>
<dbReference type="CDD" id="cd07012">
    <property type="entry name" value="PBP2_Bug_TTT"/>
    <property type="match status" value="1"/>
</dbReference>
<reference evidence="3" key="1">
    <citation type="submission" date="2020-01" db="EMBL/GenBank/DDBJ databases">
        <authorList>
            <person name="Rat A."/>
        </authorList>
    </citation>
    <scope>NUCLEOTIDE SEQUENCE</scope>
    <source>
        <strain evidence="3">LMG 31228</strain>
    </source>
</reference>
<protein>
    <submittedName>
        <fullName evidence="3">Tripartite tricarboxylate transporter substrate binding protein</fullName>
    </submittedName>
</protein>
<keyword evidence="4" id="KW-1185">Reference proteome</keyword>
<comment type="caution">
    <text evidence="3">The sequence shown here is derived from an EMBL/GenBank/DDBJ whole genome shotgun (WGS) entry which is preliminary data.</text>
</comment>
<dbReference type="PANTHER" id="PTHR42928">
    <property type="entry name" value="TRICARBOXYLATE-BINDING PROTEIN"/>
    <property type="match status" value="1"/>
</dbReference>
<gene>
    <name evidence="3" type="ORF">GXW74_16460</name>
</gene>
<dbReference type="AlphaFoldDB" id="A0A9X9XEF1"/>
<feature type="chain" id="PRO_5040886401" evidence="2">
    <location>
        <begin position="23"/>
        <end position="323"/>
    </location>
</feature>
<accession>A0A9X9XEF1</accession>
<name>A0A9X9XEF1_9PROT</name>
<evidence type="ECO:0000313" key="4">
    <source>
        <dbReference type="Proteomes" id="UP001138709"/>
    </source>
</evidence>
<dbReference type="Pfam" id="PF03401">
    <property type="entry name" value="TctC"/>
    <property type="match status" value="1"/>
</dbReference>